<evidence type="ECO:0000256" key="1">
    <source>
        <dbReference type="SAM" id="Phobius"/>
    </source>
</evidence>
<dbReference type="Proteomes" id="UP000510930">
    <property type="component" value="Chromosome"/>
</dbReference>
<evidence type="ECO:0000313" key="3">
    <source>
        <dbReference type="Proteomes" id="UP000510930"/>
    </source>
</evidence>
<protein>
    <submittedName>
        <fullName evidence="2">Uncharacterized protein</fullName>
    </submittedName>
</protein>
<gene>
    <name evidence="2" type="ORF">FK493_00025</name>
</gene>
<proteinExistence type="predicted"/>
<keyword evidence="1" id="KW-0812">Transmembrane</keyword>
<name>A0AAE7G3Z4_CARRU</name>
<sequence>MNINFTILNEIISFMVFFVFSCIFVFPEIIKNNNDFETLNFKNQIFSKYNKTFINKIELKIILLEFFINNELKVFFKNINNIIEVKKTKLIQTILLEKDFLIKQIKKILKFNYLKYTYIFFQELKTSFLKSFKKIYLEIINYNNEFLVNYD</sequence>
<organism evidence="2 3">
    <name type="scientific">Carsonella ruddii</name>
    <dbReference type="NCBI Taxonomy" id="114186"/>
    <lineage>
        <taxon>Bacteria</taxon>
        <taxon>Pseudomonadati</taxon>
        <taxon>Pseudomonadota</taxon>
        <taxon>Gammaproteobacteria</taxon>
        <taxon>Oceanospirillales</taxon>
        <taxon>Halomonadaceae</taxon>
        <taxon>Zymobacter group</taxon>
        <taxon>Candidatus Carsonella</taxon>
    </lineage>
</organism>
<dbReference type="AlphaFoldDB" id="A0AAE7G3Z4"/>
<dbReference type="EMBL" id="CP041245">
    <property type="protein sequence ID" value="QLK13978.1"/>
    <property type="molecule type" value="Genomic_DNA"/>
</dbReference>
<dbReference type="RefSeq" id="WP_180806754.1">
    <property type="nucleotide sequence ID" value="NZ_CP041245.1"/>
</dbReference>
<keyword evidence="1" id="KW-1133">Transmembrane helix</keyword>
<accession>A0AAE7G3Z4</accession>
<reference evidence="2 3" key="1">
    <citation type="submission" date="2019-06" db="EMBL/GenBank/DDBJ databases">
        <authorList>
            <person name="Petrone J.R."/>
            <person name="Munoz-Beristain A."/>
            <person name="Russell J.T."/>
            <person name="Rios-Glusberger P."/>
            <person name="Triplett E.W."/>
        </authorList>
    </citation>
    <scope>NUCLEOTIDE SEQUENCE [LARGE SCALE GENOMIC DNA]</scope>
    <source>
        <strain evidence="2">JRPAMB4</strain>
    </source>
</reference>
<evidence type="ECO:0000313" key="2">
    <source>
        <dbReference type="EMBL" id="QLK13978.1"/>
    </source>
</evidence>
<keyword evidence="1" id="KW-0472">Membrane</keyword>
<feature type="transmembrane region" description="Helical" evidence="1">
    <location>
        <begin position="7"/>
        <end position="26"/>
    </location>
</feature>